<gene>
    <name evidence="5" type="ORF">BJ554DRAFT_3342</name>
</gene>
<dbReference type="PROSITE" id="PS51525">
    <property type="entry name" value="NET"/>
    <property type="match status" value="1"/>
</dbReference>
<feature type="compositionally biased region" description="Gly residues" evidence="3">
    <location>
        <begin position="116"/>
        <end position="128"/>
    </location>
</feature>
<feature type="compositionally biased region" description="Low complexity" evidence="3">
    <location>
        <begin position="148"/>
        <end position="172"/>
    </location>
</feature>
<dbReference type="Proteomes" id="UP000673691">
    <property type="component" value="Unassembled WGS sequence"/>
</dbReference>
<feature type="region of interest" description="Disordered" evidence="3">
    <location>
        <begin position="111"/>
        <end position="183"/>
    </location>
</feature>
<reference evidence="5 6" key="1">
    <citation type="journal article" name="Sci. Rep.">
        <title>Genome-scale phylogenetic analyses confirm Olpidium as the closest living zoosporic fungus to the non-flagellated, terrestrial fungi.</title>
        <authorList>
            <person name="Chang Y."/>
            <person name="Rochon D."/>
            <person name="Sekimoto S."/>
            <person name="Wang Y."/>
            <person name="Chovatia M."/>
            <person name="Sandor L."/>
            <person name="Salamov A."/>
            <person name="Grigoriev I.V."/>
            <person name="Stajich J.E."/>
            <person name="Spatafora J.W."/>
        </authorList>
    </citation>
    <scope>NUCLEOTIDE SEQUENCE [LARGE SCALE GENOMIC DNA]</scope>
    <source>
        <strain evidence="5">S191</strain>
    </source>
</reference>
<sequence>EERGREHAPVDNADQLDSHAAAGAGGGGRSPAKKAKAEAPAVVHSEHKQELSEYINHLAEDKLETVIEIIHESIPHLREAGTEEVELDIDALDYGTFYNLYNFVVKGVRPAKKTSGRGGTVGREGNGTAGVSPPSRPTGGDPSRGGAKTDSPAPATAAASPDADAAAGADAGQQKKKVLSDAEQTRKISELEEKLKQFADVPSGCEAPGGMYFALRHTAVFSGVSEHFPQLRKFFVRERWLTMDFSFRISRLHSAGRASSDAGYDSGGDISDGSLA</sequence>
<evidence type="ECO:0000256" key="2">
    <source>
        <dbReference type="ARBA" id="ARBA00023163"/>
    </source>
</evidence>
<evidence type="ECO:0000313" key="6">
    <source>
        <dbReference type="Proteomes" id="UP000673691"/>
    </source>
</evidence>
<evidence type="ECO:0000256" key="3">
    <source>
        <dbReference type="SAM" id="MobiDB-lite"/>
    </source>
</evidence>
<evidence type="ECO:0000259" key="4">
    <source>
        <dbReference type="PROSITE" id="PS51525"/>
    </source>
</evidence>
<keyword evidence="1" id="KW-0805">Transcription regulation</keyword>
<dbReference type="InterPro" id="IPR038336">
    <property type="entry name" value="NET_sf"/>
</dbReference>
<dbReference type="EMBL" id="JAEFCI010011118">
    <property type="protein sequence ID" value="KAG5456808.1"/>
    <property type="molecule type" value="Genomic_DNA"/>
</dbReference>
<name>A0A8H7ZNL9_9FUNG</name>
<feature type="domain" description="NET" evidence="4">
    <location>
        <begin position="33"/>
        <end position="115"/>
    </location>
</feature>
<dbReference type="PANTHER" id="PTHR45926">
    <property type="entry name" value="OSJNBA0053K19.4 PROTEIN"/>
    <property type="match status" value="1"/>
</dbReference>
<dbReference type="OrthoDB" id="784962at2759"/>
<feature type="region of interest" description="Disordered" evidence="3">
    <location>
        <begin position="1"/>
        <end position="48"/>
    </location>
</feature>
<proteinExistence type="predicted"/>
<accession>A0A8H7ZNL9</accession>
<evidence type="ECO:0000313" key="5">
    <source>
        <dbReference type="EMBL" id="KAG5456808.1"/>
    </source>
</evidence>
<comment type="caution">
    <text evidence="5">The sequence shown here is derived from an EMBL/GenBank/DDBJ whole genome shotgun (WGS) entry which is preliminary data.</text>
</comment>
<dbReference type="InterPro" id="IPR027353">
    <property type="entry name" value="NET_dom"/>
</dbReference>
<organism evidence="5 6">
    <name type="scientific">Olpidium bornovanus</name>
    <dbReference type="NCBI Taxonomy" id="278681"/>
    <lineage>
        <taxon>Eukaryota</taxon>
        <taxon>Fungi</taxon>
        <taxon>Fungi incertae sedis</taxon>
        <taxon>Olpidiomycota</taxon>
        <taxon>Olpidiomycotina</taxon>
        <taxon>Olpidiomycetes</taxon>
        <taxon>Olpidiales</taxon>
        <taxon>Olpidiaceae</taxon>
        <taxon>Olpidium</taxon>
    </lineage>
</organism>
<feature type="non-terminal residue" evidence="5">
    <location>
        <position position="1"/>
    </location>
</feature>
<dbReference type="AlphaFoldDB" id="A0A8H7ZNL9"/>
<evidence type="ECO:0000256" key="1">
    <source>
        <dbReference type="ARBA" id="ARBA00023015"/>
    </source>
</evidence>
<dbReference type="Gene3D" id="1.20.1270.220">
    <property type="match status" value="1"/>
</dbReference>
<keyword evidence="6" id="KW-1185">Reference proteome</keyword>
<protein>
    <recommendedName>
        <fullName evidence="4">NET domain-containing protein</fullName>
    </recommendedName>
</protein>
<keyword evidence="2" id="KW-0804">Transcription</keyword>
<dbReference type="Pfam" id="PF17035">
    <property type="entry name" value="BET"/>
    <property type="match status" value="1"/>
</dbReference>